<keyword evidence="1" id="KW-1133">Transmembrane helix</keyword>
<dbReference type="Gene3D" id="3.20.20.450">
    <property type="entry name" value="EAL domain"/>
    <property type="match status" value="1"/>
</dbReference>
<name>A0A368K743_9HYPH</name>
<dbReference type="Proteomes" id="UP000253420">
    <property type="component" value="Unassembled WGS sequence"/>
</dbReference>
<protein>
    <submittedName>
        <fullName evidence="4">EAL domain-containing protein</fullName>
    </submittedName>
</protein>
<dbReference type="PANTHER" id="PTHR44757:SF2">
    <property type="entry name" value="BIOFILM ARCHITECTURE MAINTENANCE PROTEIN MBAA"/>
    <property type="match status" value="1"/>
</dbReference>
<reference evidence="4 5" key="1">
    <citation type="submission" date="2018-07" db="EMBL/GenBank/DDBJ databases">
        <title>The draft genome of Phyllobacterium salinisoli.</title>
        <authorList>
            <person name="Liu L."/>
            <person name="Li L."/>
            <person name="Zhang X."/>
            <person name="Liang L."/>
        </authorList>
    </citation>
    <scope>NUCLEOTIDE SEQUENCE [LARGE SCALE GENOMIC DNA]</scope>
    <source>
        <strain evidence="4 5">LLAN61</strain>
    </source>
</reference>
<comment type="caution">
    <text evidence="4">The sequence shown here is derived from an EMBL/GenBank/DDBJ whole genome shotgun (WGS) entry which is preliminary data.</text>
</comment>
<feature type="domain" description="GGDEF" evidence="3">
    <location>
        <begin position="362"/>
        <end position="496"/>
    </location>
</feature>
<dbReference type="InterPro" id="IPR035965">
    <property type="entry name" value="PAS-like_dom_sf"/>
</dbReference>
<dbReference type="SMART" id="SM00052">
    <property type="entry name" value="EAL"/>
    <property type="match status" value="1"/>
</dbReference>
<dbReference type="InterPro" id="IPR043128">
    <property type="entry name" value="Rev_trsase/Diguanyl_cyclase"/>
</dbReference>
<dbReference type="SUPFAM" id="SSF55785">
    <property type="entry name" value="PYP-like sensor domain (PAS domain)"/>
    <property type="match status" value="1"/>
</dbReference>
<feature type="transmembrane region" description="Helical" evidence="1">
    <location>
        <begin position="51"/>
        <end position="72"/>
    </location>
</feature>
<feature type="transmembrane region" description="Helical" evidence="1">
    <location>
        <begin position="152"/>
        <end position="180"/>
    </location>
</feature>
<evidence type="ECO:0000313" key="4">
    <source>
        <dbReference type="EMBL" id="RCS23880.1"/>
    </source>
</evidence>
<feature type="transmembrane region" description="Helical" evidence="1">
    <location>
        <begin position="26"/>
        <end position="44"/>
    </location>
</feature>
<dbReference type="InterPro" id="IPR029787">
    <property type="entry name" value="Nucleotide_cyclase"/>
</dbReference>
<dbReference type="SMART" id="SM00267">
    <property type="entry name" value="GGDEF"/>
    <property type="match status" value="1"/>
</dbReference>
<dbReference type="SUPFAM" id="SSF55073">
    <property type="entry name" value="Nucleotide cyclase"/>
    <property type="match status" value="1"/>
</dbReference>
<dbReference type="InterPro" id="IPR000160">
    <property type="entry name" value="GGDEF_dom"/>
</dbReference>
<keyword evidence="1" id="KW-0472">Membrane</keyword>
<dbReference type="InterPro" id="IPR035919">
    <property type="entry name" value="EAL_sf"/>
</dbReference>
<dbReference type="Gene3D" id="3.30.70.270">
    <property type="match status" value="1"/>
</dbReference>
<evidence type="ECO:0000313" key="5">
    <source>
        <dbReference type="Proteomes" id="UP000253420"/>
    </source>
</evidence>
<dbReference type="EMBL" id="QOZG01000004">
    <property type="protein sequence ID" value="RCS23880.1"/>
    <property type="molecule type" value="Genomic_DNA"/>
</dbReference>
<evidence type="ECO:0000259" key="2">
    <source>
        <dbReference type="PROSITE" id="PS50883"/>
    </source>
</evidence>
<accession>A0A368K743</accession>
<dbReference type="PANTHER" id="PTHR44757">
    <property type="entry name" value="DIGUANYLATE CYCLASE DGCP"/>
    <property type="match status" value="1"/>
</dbReference>
<gene>
    <name evidence="4" type="ORF">DUT91_11465</name>
</gene>
<dbReference type="CDD" id="cd00130">
    <property type="entry name" value="PAS"/>
    <property type="match status" value="1"/>
</dbReference>
<dbReference type="PROSITE" id="PS50887">
    <property type="entry name" value="GGDEF"/>
    <property type="match status" value="1"/>
</dbReference>
<dbReference type="InterPro" id="IPR052155">
    <property type="entry name" value="Biofilm_reg_signaling"/>
</dbReference>
<evidence type="ECO:0000259" key="3">
    <source>
        <dbReference type="PROSITE" id="PS50887"/>
    </source>
</evidence>
<feature type="domain" description="EAL" evidence="2">
    <location>
        <begin position="505"/>
        <end position="756"/>
    </location>
</feature>
<dbReference type="NCBIfam" id="TIGR00254">
    <property type="entry name" value="GGDEF"/>
    <property type="match status" value="1"/>
</dbReference>
<evidence type="ECO:0000256" key="1">
    <source>
        <dbReference type="SAM" id="Phobius"/>
    </source>
</evidence>
<dbReference type="CDD" id="cd01948">
    <property type="entry name" value="EAL"/>
    <property type="match status" value="1"/>
</dbReference>
<keyword evidence="1" id="KW-0812">Transmembrane</keyword>
<proteinExistence type="predicted"/>
<dbReference type="Pfam" id="PF00563">
    <property type="entry name" value="EAL"/>
    <property type="match status" value="1"/>
</dbReference>
<dbReference type="Gene3D" id="3.30.450.20">
    <property type="entry name" value="PAS domain"/>
    <property type="match status" value="1"/>
</dbReference>
<dbReference type="OrthoDB" id="9814202at2"/>
<dbReference type="SUPFAM" id="SSF141868">
    <property type="entry name" value="EAL domain-like"/>
    <property type="match status" value="1"/>
</dbReference>
<dbReference type="CDD" id="cd01949">
    <property type="entry name" value="GGDEF"/>
    <property type="match status" value="1"/>
</dbReference>
<dbReference type="RefSeq" id="WP_114440518.1">
    <property type="nucleotide sequence ID" value="NZ_QOZG01000004.1"/>
</dbReference>
<dbReference type="AlphaFoldDB" id="A0A368K743"/>
<feature type="transmembrane region" description="Helical" evidence="1">
    <location>
        <begin position="121"/>
        <end position="140"/>
    </location>
</feature>
<sequence length="770" mass="85039">MAWSLKTDIPPDIRLSFVRSLYGNRATLWFGMLAHVIACAVIYFKTGNISFVVFAGIFTAIALARIYDMSLFDRALLANPTHEQLNKWEFRYLLGASAVCTLLGVLCFFSTYIVKDSFAELASLSILLASVVSIVGRNYASRLAVVVMSACSLIPVLAGFVLAGSMFHMIIGFLLIPYFLSNIQMANGLREFLFAAVIGRRELAVVAGRFDAALNNMPQGLIMFDGNGKLVVVNNKAISLLQISPDTDLTGRSLQTVLRYCSLHGLFPRSKLDNIRALIDNLLTGRRERDLFQFSDGRYIEFSCNQRRDEGAVLIFEDVTQRIEAEAQIQHMALYDGLTGLPNRMHFESLVKSLLSRKAHGKRLGLVVLDINDFKHVNDTLGHHVGDQLLQKLAERLGEMDPVRFIPSRFGGDEFVIFVPNAGSEADIEAVMNHLLETVSGVYQLSDHSVQVDVKAGLALAPSPRFFDLQGLHIKADLALYEAKGSEHRSWALFEEAMDIRYRSRQRLKNDLRSAIASGSLKVVYQPIVSTQSLRIVSCEALSRWDHPELGPISPADYIPLAEEMGIITEITRFMLEKACADCRDWGDRIGVSVNLSAIDLKNSEITHIIAAALRNSGLPINLLEVEVTESAIISDRNKTCNVLQQLKNAGINVALDDFGTGYSSLSYLNTLPLTKVKVDRSFVRDITTDRRSLMLLRGVTQISHEMGLGVTVEGVETQEQLALIRGAVGADLVQGYLLGAPLPANAISTLIDRSFPLPEANRAMLPTAM</sequence>
<dbReference type="Pfam" id="PF12860">
    <property type="entry name" value="PAS_7"/>
    <property type="match status" value="1"/>
</dbReference>
<keyword evidence="5" id="KW-1185">Reference proteome</keyword>
<dbReference type="InterPro" id="IPR001633">
    <property type="entry name" value="EAL_dom"/>
</dbReference>
<dbReference type="PROSITE" id="PS50883">
    <property type="entry name" value="EAL"/>
    <property type="match status" value="1"/>
</dbReference>
<dbReference type="Pfam" id="PF00990">
    <property type="entry name" value="GGDEF"/>
    <property type="match status" value="1"/>
</dbReference>
<organism evidence="4 5">
    <name type="scientific">Phyllobacterium salinisoli</name>
    <dbReference type="NCBI Taxonomy" id="1899321"/>
    <lineage>
        <taxon>Bacteria</taxon>
        <taxon>Pseudomonadati</taxon>
        <taxon>Pseudomonadota</taxon>
        <taxon>Alphaproteobacteria</taxon>
        <taxon>Hyphomicrobiales</taxon>
        <taxon>Phyllobacteriaceae</taxon>
        <taxon>Phyllobacterium</taxon>
    </lineage>
</organism>
<dbReference type="InterPro" id="IPR000014">
    <property type="entry name" value="PAS"/>
</dbReference>
<feature type="transmembrane region" description="Helical" evidence="1">
    <location>
        <begin position="92"/>
        <end position="114"/>
    </location>
</feature>